<dbReference type="AlphaFoldDB" id="A0AAJ1C1F8"/>
<dbReference type="PANTHER" id="PTHR46796">
    <property type="entry name" value="HTH-TYPE TRANSCRIPTIONAL ACTIVATOR RHAS-RELATED"/>
    <property type="match status" value="1"/>
</dbReference>
<dbReference type="EMBL" id="JAMQAY010000008">
    <property type="protein sequence ID" value="MCM2403206.1"/>
    <property type="molecule type" value="Genomic_DNA"/>
</dbReference>
<dbReference type="InterPro" id="IPR018062">
    <property type="entry name" value="HTH_AraC-typ_CS"/>
</dbReference>
<proteinExistence type="predicted"/>
<keyword evidence="2" id="KW-0238">DNA-binding</keyword>
<dbReference type="Pfam" id="PF12833">
    <property type="entry name" value="HTH_18"/>
    <property type="match status" value="1"/>
</dbReference>
<dbReference type="GO" id="GO:0003700">
    <property type="term" value="F:DNA-binding transcription factor activity"/>
    <property type="evidence" value="ECO:0007669"/>
    <property type="project" value="InterPro"/>
</dbReference>
<reference evidence="6 7" key="1">
    <citation type="submission" date="2022-06" db="EMBL/GenBank/DDBJ databases">
        <authorList>
            <person name="Sun Q."/>
        </authorList>
    </citation>
    <scope>NUCLEOTIDE SEQUENCE</scope>
    <source>
        <strain evidence="6">S101</strain>
        <strain evidence="5 7">S153</strain>
    </source>
</reference>
<dbReference type="InterPro" id="IPR050204">
    <property type="entry name" value="AraC_XylS_family_regulators"/>
</dbReference>
<evidence type="ECO:0000256" key="1">
    <source>
        <dbReference type="ARBA" id="ARBA00023015"/>
    </source>
</evidence>
<sequence length="191" mass="20716">MNANAVLLDREFSAIGIELCEAAGSSAASGLLLRAITWMERDEAVATDLVKKALTVLETPAPGERAFGEKAVSGGLAPWQVSRLKTHIDARIAYSISLEELARLVKLSTSHFSAAFKVSFGTSPHNYVLSRRVDHAKTRMLSSDAPLCEIALDCGLADQAHLSRVFRRMTGTTPSMWRREQFLPEDAASAA</sequence>
<dbReference type="Gene3D" id="1.10.10.60">
    <property type="entry name" value="Homeodomain-like"/>
    <property type="match status" value="1"/>
</dbReference>
<dbReference type="Proteomes" id="UP001155079">
    <property type="component" value="Unassembled WGS sequence"/>
</dbReference>
<feature type="domain" description="HTH araC/xylS-type" evidence="4">
    <location>
        <begin position="82"/>
        <end position="180"/>
    </location>
</feature>
<dbReference type="SMART" id="SM00342">
    <property type="entry name" value="HTH_ARAC"/>
    <property type="match status" value="1"/>
</dbReference>
<organism evidence="6 8">
    <name type="scientific">Ciceribacter sichuanensis</name>
    <dbReference type="NCBI Taxonomy" id="2949647"/>
    <lineage>
        <taxon>Bacteria</taxon>
        <taxon>Pseudomonadati</taxon>
        <taxon>Pseudomonadota</taxon>
        <taxon>Alphaproteobacteria</taxon>
        <taxon>Hyphomicrobiales</taxon>
        <taxon>Rhizobiaceae</taxon>
        <taxon>Ciceribacter</taxon>
    </lineage>
</organism>
<evidence type="ECO:0000256" key="2">
    <source>
        <dbReference type="ARBA" id="ARBA00023125"/>
    </source>
</evidence>
<dbReference type="RefSeq" id="WP_250914388.1">
    <property type="nucleotide sequence ID" value="NZ_JAMQAY010000008.1"/>
</dbReference>
<keyword evidence="1" id="KW-0805">Transcription regulation</keyword>
<protein>
    <submittedName>
        <fullName evidence="6">AraC family transcriptional regulator</fullName>
    </submittedName>
</protein>
<dbReference type="PROSITE" id="PS01124">
    <property type="entry name" value="HTH_ARAC_FAMILY_2"/>
    <property type="match status" value="1"/>
</dbReference>
<dbReference type="Proteomes" id="UP001155380">
    <property type="component" value="Unassembled WGS sequence"/>
</dbReference>
<evidence type="ECO:0000313" key="6">
    <source>
        <dbReference type="EMBL" id="MCO5959013.1"/>
    </source>
</evidence>
<dbReference type="PANTHER" id="PTHR46796:SF14">
    <property type="entry name" value="TRANSCRIPTIONAL REGULATORY PROTEIN"/>
    <property type="match status" value="1"/>
</dbReference>
<evidence type="ECO:0000256" key="3">
    <source>
        <dbReference type="ARBA" id="ARBA00023163"/>
    </source>
</evidence>
<gene>
    <name evidence="5" type="ORF">NBH20_18720</name>
    <name evidence="6" type="ORF">NBH21_19725</name>
</gene>
<evidence type="ECO:0000259" key="4">
    <source>
        <dbReference type="PROSITE" id="PS01124"/>
    </source>
</evidence>
<keyword evidence="3" id="KW-0804">Transcription</keyword>
<dbReference type="PROSITE" id="PS00041">
    <property type="entry name" value="HTH_ARAC_FAMILY_1"/>
    <property type="match status" value="1"/>
</dbReference>
<comment type="caution">
    <text evidence="6">The sequence shown here is derived from an EMBL/GenBank/DDBJ whole genome shotgun (WGS) entry which is preliminary data.</text>
</comment>
<keyword evidence="7" id="KW-1185">Reference proteome</keyword>
<evidence type="ECO:0000313" key="8">
    <source>
        <dbReference type="Proteomes" id="UP001155380"/>
    </source>
</evidence>
<accession>A0AAJ1C1F8</accession>
<dbReference type="InterPro" id="IPR018060">
    <property type="entry name" value="HTH_AraC"/>
</dbReference>
<name>A0AAJ1C1F8_9HYPH</name>
<dbReference type="InterPro" id="IPR009057">
    <property type="entry name" value="Homeodomain-like_sf"/>
</dbReference>
<dbReference type="EMBL" id="JAMXLX010000007">
    <property type="protein sequence ID" value="MCO5959013.1"/>
    <property type="molecule type" value="Genomic_DNA"/>
</dbReference>
<evidence type="ECO:0000313" key="7">
    <source>
        <dbReference type="Proteomes" id="UP001155079"/>
    </source>
</evidence>
<dbReference type="GO" id="GO:0043565">
    <property type="term" value="F:sequence-specific DNA binding"/>
    <property type="evidence" value="ECO:0007669"/>
    <property type="project" value="InterPro"/>
</dbReference>
<dbReference type="SUPFAM" id="SSF46689">
    <property type="entry name" value="Homeodomain-like"/>
    <property type="match status" value="2"/>
</dbReference>
<evidence type="ECO:0000313" key="5">
    <source>
        <dbReference type="EMBL" id="MCM2403206.1"/>
    </source>
</evidence>